<dbReference type="EMBL" id="JBAHYK010000642">
    <property type="protein sequence ID" value="KAL0572334.1"/>
    <property type="molecule type" value="Genomic_DNA"/>
</dbReference>
<organism evidence="1 2">
    <name type="scientific">Marasmius crinis-equi</name>
    <dbReference type="NCBI Taxonomy" id="585013"/>
    <lineage>
        <taxon>Eukaryota</taxon>
        <taxon>Fungi</taxon>
        <taxon>Dikarya</taxon>
        <taxon>Basidiomycota</taxon>
        <taxon>Agaricomycotina</taxon>
        <taxon>Agaricomycetes</taxon>
        <taxon>Agaricomycetidae</taxon>
        <taxon>Agaricales</taxon>
        <taxon>Marasmiineae</taxon>
        <taxon>Marasmiaceae</taxon>
        <taxon>Marasmius</taxon>
    </lineage>
</organism>
<name>A0ABR3FAL0_9AGAR</name>
<protein>
    <submittedName>
        <fullName evidence="1">Uncharacterized protein</fullName>
    </submittedName>
</protein>
<keyword evidence="2" id="KW-1185">Reference proteome</keyword>
<gene>
    <name evidence="1" type="ORF">V5O48_009624</name>
</gene>
<comment type="caution">
    <text evidence="1">The sequence shown here is derived from an EMBL/GenBank/DDBJ whole genome shotgun (WGS) entry which is preliminary data.</text>
</comment>
<proteinExistence type="predicted"/>
<reference evidence="1 2" key="1">
    <citation type="submission" date="2024-02" db="EMBL/GenBank/DDBJ databases">
        <title>A draft genome for the cacao thread blight pathogen Marasmius crinis-equi.</title>
        <authorList>
            <person name="Cohen S.P."/>
            <person name="Baruah I.K."/>
            <person name="Amoako-Attah I."/>
            <person name="Bukari Y."/>
            <person name="Meinhardt L.W."/>
            <person name="Bailey B.A."/>
        </authorList>
    </citation>
    <scope>NUCLEOTIDE SEQUENCE [LARGE SCALE GENOMIC DNA]</scope>
    <source>
        <strain evidence="1 2">GH-76</strain>
    </source>
</reference>
<dbReference type="Proteomes" id="UP001465976">
    <property type="component" value="Unassembled WGS sequence"/>
</dbReference>
<accession>A0ABR3FAL0</accession>
<sequence>MSAVDRLFTKFLCDPPKDIDLNALGGQCGGILEALSMAATLLFEDATRLVTICALDKYWPRVWHWIRTLGKAAIENPHPLSSDKGITTADRFAASVANFVIHPSFRPDRNDQEFNALIPLIKFSPVLLAFMMELWLWTAEVLVDVDPTISQLLMHTIYMVVLNYETIAINPASWTLKAEIEHHLSRVLQNERCGLDRLRRSSMNA</sequence>
<evidence type="ECO:0000313" key="2">
    <source>
        <dbReference type="Proteomes" id="UP001465976"/>
    </source>
</evidence>
<evidence type="ECO:0000313" key="1">
    <source>
        <dbReference type="EMBL" id="KAL0572334.1"/>
    </source>
</evidence>